<dbReference type="PROSITE" id="PS51272">
    <property type="entry name" value="SLH"/>
    <property type="match status" value="1"/>
</dbReference>
<dbReference type="KEGG" id="schv:BRCON_1648"/>
<keyword evidence="2" id="KW-0479">Metal-binding</keyword>
<feature type="domain" description="SLH" evidence="6">
    <location>
        <begin position="582"/>
        <end position="644"/>
    </location>
</feature>
<dbReference type="PANTHER" id="PTHR43498">
    <property type="entry name" value="FERREDOXIN:COB-COM HETERODISULFIDE REDUCTASE SUBUNIT A"/>
    <property type="match status" value="1"/>
</dbReference>
<evidence type="ECO:0000256" key="5">
    <source>
        <dbReference type="ARBA" id="ARBA00023014"/>
    </source>
</evidence>
<dbReference type="Proteomes" id="UP000262583">
    <property type="component" value="Chromosome"/>
</dbReference>
<keyword evidence="3" id="KW-0560">Oxidoreductase</keyword>
<dbReference type="SUPFAM" id="SSF51905">
    <property type="entry name" value="FAD/NAD(P)-binding domain"/>
    <property type="match status" value="1"/>
</dbReference>
<dbReference type="AlphaFoldDB" id="A0A2Z4Y7N3"/>
<name>A0A2Z4Y7N3_SUMC1</name>
<keyword evidence="4" id="KW-0408">Iron</keyword>
<evidence type="ECO:0000259" key="6">
    <source>
        <dbReference type="PROSITE" id="PS51272"/>
    </source>
</evidence>
<accession>A0A2Z4Y7N3</accession>
<dbReference type="GO" id="GO:0051539">
    <property type="term" value="F:4 iron, 4 sulfur cluster binding"/>
    <property type="evidence" value="ECO:0007669"/>
    <property type="project" value="UniProtKB-KW"/>
</dbReference>
<dbReference type="Gene3D" id="3.50.50.60">
    <property type="entry name" value="FAD/NAD(P)-binding domain"/>
    <property type="match status" value="1"/>
</dbReference>
<proteinExistence type="predicted"/>
<evidence type="ECO:0000313" key="8">
    <source>
        <dbReference type="Proteomes" id="UP000262583"/>
    </source>
</evidence>
<dbReference type="GO" id="GO:0016491">
    <property type="term" value="F:oxidoreductase activity"/>
    <property type="evidence" value="ECO:0007669"/>
    <property type="project" value="UniProtKB-KW"/>
</dbReference>
<dbReference type="Pfam" id="PF12831">
    <property type="entry name" value="FAD_oxidored"/>
    <property type="match status" value="1"/>
</dbReference>
<evidence type="ECO:0000313" key="7">
    <source>
        <dbReference type="EMBL" id="AXA36425.1"/>
    </source>
</evidence>
<evidence type="ECO:0000256" key="4">
    <source>
        <dbReference type="ARBA" id="ARBA00023004"/>
    </source>
</evidence>
<gene>
    <name evidence="7" type="ORF">BRCON_1648</name>
</gene>
<organism evidence="7 8">
    <name type="scientific">Sumerlaea chitinivorans</name>
    <dbReference type="NCBI Taxonomy" id="2250252"/>
    <lineage>
        <taxon>Bacteria</taxon>
        <taxon>Candidatus Sumerlaeota</taxon>
        <taxon>Candidatus Sumerlaeia</taxon>
        <taxon>Candidatus Sumerlaeales</taxon>
        <taxon>Candidatus Sumerlaeaceae</taxon>
        <taxon>Candidatus Sumerlaea</taxon>
    </lineage>
</organism>
<evidence type="ECO:0000256" key="2">
    <source>
        <dbReference type="ARBA" id="ARBA00022723"/>
    </source>
</evidence>
<evidence type="ECO:0000256" key="1">
    <source>
        <dbReference type="ARBA" id="ARBA00022485"/>
    </source>
</evidence>
<keyword evidence="5" id="KW-0411">Iron-sulfur</keyword>
<dbReference type="GO" id="GO:0046872">
    <property type="term" value="F:metal ion binding"/>
    <property type="evidence" value="ECO:0007669"/>
    <property type="project" value="UniProtKB-KW"/>
</dbReference>
<evidence type="ECO:0000256" key="3">
    <source>
        <dbReference type="ARBA" id="ARBA00023002"/>
    </source>
</evidence>
<protein>
    <recommendedName>
        <fullName evidence="6">SLH domain-containing protein</fullName>
    </recommendedName>
</protein>
<dbReference type="InterPro" id="IPR039650">
    <property type="entry name" value="HdrA-like"/>
</dbReference>
<sequence>MIHADIVIAGGGCGGTAAALQAARAGASVVLIEETPWLGGMITSAGVVAFDGNWGTLTCGIYREIVREIEIHYGGPAKTGTGWVTLTAFEPHVVADILDRLVKREELIQVFREAQVTEVMRDSQRVHGLRFRAKNGELFEVRAHVTIEATEFGDVLELGKIEHRLGRESKAETGEPDAPESPDLEIQDVTYVAILKDYRKAYGRLAPPVPPSSDYDPSLFKGSTALDVDDPALHPHTLHTWETFIDYGKLPRNKYMINWPFHANDYPDSLAFFDRSRRAEAFERAKQHTLNFVHYIQTVLGHPELGIADDEFPTPDGLPFIPYVRETRRIIGDVLMREQDVLPSFGNGIRPPLKRDSIAVGDYFLDHHHARAHIGHPNYFKEEFPPNAKFQVPFGVFFPRGVDGFMAIEKSISVTHIVNGCTRLQPIVLLMGQAAGVIAAMAARKQIEPRNVPVRDVQEYLLVRGVMLYPYEDLHVEDRVFVEAQKLALAGVVFDEEDFLFRKDKPLKWSEVGELLAKAEGGLADIEQTPAARAWREYIHALAEDLEGLEFESEQDFNRVVTRAELAPVLCRAAELQPVPEVRIRFLDMPHTHWAARWIEPLYRLDIYEGIWHVNFQPERPVTRGELTLMLDRLFDPFRNLPVT</sequence>
<dbReference type="EMBL" id="CP030759">
    <property type="protein sequence ID" value="AXA36425.1"/>
    <property type="molecule type" value="Genomic_DNA"/>
</dbReference>
<reference evidence="7 8" key="1">
    <citation type="submission" date="2018-05" db="EMBL/GenBank/DDBJ databases">
        <title>A metagenomic window into the 2 km-deep terrestrial subsurface aquifer revealed taxonomically and functionally diverse microbial community comprising novel uncultured bacterial lineages.</title>
        <authorList>
            <person name="Kadnikov V.V."/>
            <person name="Mardanov A.V."/>
            <person name="Beletsky A.V."/>
            <person name="Banks D."/>
            <person name="Pimenov N.V."/>
            <person name="Frank Y.A."/>
            <person name="Karnachuk O.V."/>
            <person name="Ravin N.V."/>
        </authorList>
    </citation>
    <scope>NUCLEOTIDE SEQUENCE [LARGE SCALE GENOMIC DNA]</scope>
    <source>
        <strain evidence="7">BY</strain>
    </source>
</reference>
<dbReference type="InterPro" id="IPR001119">
    <property type="entry name" value="SLH_dom"/>
</dbReference>
<keyword evidence="1" id="KW-0004">4Fe-4S</keyword>
<dbReference type="InterPro" id="IPR036188">
    <property type="entry name" value="FAD/NAD-bd_sf"/>
</dbReference>
<dbReference type="PANTHER" id="PTHR43498:SF1">
    <property type="entry name" value="COB--COM HETERODISULFIDE REDUCTASE IRON-SULFUR SUBUNIT A"/>
    <property type="match status" value="1"/>
</dbReference>